<name>A0A1G6U6Z7_9GAMM</name>
<dbReference type="PROSITE" id="PS00409">
    <property type="entry name" value="PROKAR_NTER_METHYL"/>
    <property type="match status" value="1"/>
</dbReference>
<dbReference type="AlphaFoldDB" id="A0A1G6U6Z7"/>
<protein>
    <submittedName>
        <fullName evidence="2 3">Pilus assembly protein PilW</fullName>
    </submittedName>
</protein>
<dbReference type="InterPro" id="IPR032092">
    <property type="entry name" value="PilW"/>
</dbReference>
<evidence type="ECO:0000313" key="4">
    <source>
        <dbReference type="Proteomes" id="UP000198501"/>
    </source>
</evidence>
<organism evidence="3 4">
    <name type="scientific">Psychrobacter pacificensis</name>
    <dbReference type="NCBI Taxonomy" id="112002"/>
    <lineage>
        <taxon>Bacteria</taxon>
        <taxon>Pseudomonadati</taxon>
        <taxon>Pseudomonadota</taxon>
        <taxon>Gammaproteobacteria</taxon>
        <taxon>Moraxellales</taxon>
        <taxon>Moraxellaceae</taxon>
        <taxon>Psychrobacter</taxon>
    </lineage>
</organism>
<accession>A0A1G6U6Z7</accession>
<evidence type="ECO:0000256" key="1">
    <source>
        <dbReference type="SAM" id="Phobius"/>
    </source>
</evidence>
<dbReference type="NCBIfam" id="TIGR02532">
    <property type="entry name" value="IV_pilin_GFxxxE"/>
    <property type="match status" value="1"/>
</dbReference>
<keyword evidence="1" id="KW-0812">Transmembrane</keyword>
<reference evidence="3 4" key="2">
    <citation type="submission" date="2016-10" db="EMBL/GenBank/DDBJ databases">
        <authorList>
            <person name="de Groot N.N."/>
        </authorList>
    </citation>
    <scope>NUCLEOTIDE SEQUENCE [LARGE SCALE GENOMIC DNA]</scope>
    <source>
        <strain evidence="3 4">DSM 23406</strain>
    </source>
</reference>
<dbReference type="EMBL" id="FNAL01000001">
    <property type="protein sequence ID" value="SDD37138.1"/>
    <property type="molecule type" value="Genomic_DNA"/>
</dbReference>
<reference evidence="2" key="4">
    <citation type="submission" date="2023-01" db="EMBL/GenBank/DDBJ databases">
        <title>Draft genome sequence of Psychrobacter pacificensis strain NBRC 103191.</title>
        <authorList>
            <person name="Sun Q."/>
            <person name="Mori K."/>
        </authorList>
    </citation>
    <scope>NUCLEOTIDE SEQUENCE</scope>
    <source>
        <strain evidence="2">NBRC 103191</strain>
    </source>
</reference>
<proteinExistence type="predicted"/>
<dbReference type="Pfam" id="PF07963">
    <property type="entry name" value="N_methyl"/>
    <property type="match status" value="1"/>
</dbReference>
<evidence type="ECO:0000313" key="2">
    <source>
        <dbReference type="EMBL" id="GLR30337.1"/>
    </source>
</evidence>
<reference evidence="5" key="3">
    <citation type="journal article" date="2019" name="Int. J. Syst. Evol. Microbiol.">
        <title>The Global Catalogue of Microorganisms (GCM) 10K type strain sequencing project: providing services to taxonomists for standard genome sequencing and annotation.</title>
        <authorList>
            <consortium name="The Broad Institute Genomics Platform"/>
            <consortium name="The Broad Institute Genome Sequencing Center for Infectious Disease"/>
            <person name="Wu L."/>
            <person name="Ma J."/>
        </authorList>
    </citation>
    <scope>NUCLEOTIDE SEQUENCE [LARGE SCALE GENOMIC DNA]</scope>
    <source>
        <strain evidence="5">NBRC 103191</strain>
    </source>
</reference>
<reference evidence="2" key="1">
    <citation type="journal article" date="2014" name="Int. J. Syst. Evol. Microbiol.">
        <title>Complete genome of a new Firmicutes species belonging to the dominant human colonic microbiota ('Ruminococcus bicirculans') reveals two chromosomes and a selective capacity to utilize plant glucans.</title>
        <authorList>
            <consortium name="NISC Comparative Sequencing Program"/>
            <person name="Wegmann U."/>
            <person name="Louis P."/>
            <person name="Goesmann A."/>
            <person name="Henrissat B."/>
            <person name="Duncan S.H."/>
            <person name="Flint H.J."/>
        </authorList>
    </citation>
    <scope>NUCLEOTIDE SEQUENCE</scope>
    <source>
        <strain evidence="2">NBRC 103191</strain>
    </source>
</reference>
<gene>
    <name evidence="2" type="primary">comB</name>
    <name evidence="2" type="ORF">GCM10007915_25760</name>
    <name evidence="3" type="ORF">SAMN05660405_00112</name>
</gene>
<dbReference type="InterPro" id="IPR045584">
    <property type="entry name" value="Pilin-like"/>
</dbReference>
<dbReference type="Proteomes" id="UP000198501">
    <property type="component" value="Unassembled WGS sequence"/>
</dbReference>
<keyword evidence="1" id="KW-1133">Transmembrane helix</keyword>
<keyword evidence="1" id="KW-0472">Membrane</keyword>
<dbReference type="Proteomes" id="UP001156645">
    <property type="component" value="Unassembled WGS sequence"/>
</dbReference>
<keyword evidence="5" id="KW-1185">Reference proteome</keyword>
<evidence type="ECO:0000313" key="5">
    <source>
        <dbReference type="Proteomes" id="UP001156645"/>
    </source>
</evidence>
<feature type="transmembrane region" description="Helical" evidence="1">
    <location>
        <begin position="20"/>
        <end position="42"/>
    </location>
</feature>
<sequence length="326" mass="34708">MPNLNSYERSNCDQSGFTLIELMISLVIGLIVSAAVIQIYVISVKTSSVQSSGSELQDASVFGLQQLEKKVRLANLGNPINRIDGTTAKGGIVLTGANLGVATTPYTDTGYLTRRAGDPTSGTNGWTGISNTTVPSDQLTIQYTNITGSPFSDCEGSAVEVNDIAIERYFLRPATNDSSSGAIKNLVLACDAGRVDFAAGKIRTISGTDPRNFGQAGQEFITNVDQFKILLGAQYDSGSNAGQIMYLPSSAYLIDANKPAITAVKIGLIVHGSTPILGSDDQTSFMLLGQNNVLKTDTARQKQVRTTYETTTFLRNARVVNVKTSL</sequence>
<dbReference type="RefSeq" id="WP_093067503.1">
    <property type="nucleotide sequence ID" value="NZ_BSOK01000061.1"/>
</dbReference>
<evidence type="ECO:0000313" key="3">
    <source>
        <dbReference type="EMBL" id="SDD37138.1"/>
    </source>
</evidence>
<dbReference type="InterPro" id="IPR012902">
    <property type="entry name" value="N_methyl_site"/>
</dbReference>
<dbReference type="SUPFAM" id="SSF54523">
    <property type="entry name" value="Pili subunits"/>
    <property type="match status" value="1"/>
</dbReference>
<dbReference type="Pfam" id="PF16074">
    <property type="entry name" value="PilW"/>
    <property type="match status" value="1"/>
</dbReference>
<dbReference type="GO" id="GO:0043683">
    <property type="term" value="P:type IV pilus assembly"/>
    <property type="evidence" value="ECO:0007669"/>
    <property type="project" value="InterPro"/>
</dbReference>
<dbReference type="EMBL" id="BSOK01000061">
    <property type="protein sequence ID" value="GLR30337.1"/>
    <property type="molecule type" value="Genomic_DNA"/>
</dbReference>